<feature type="compositionally biased region" description="Basic and acidic residues" evidence="2">
    <location>
        <begin position="187"/>
        <end position="208"/>
    </location>
</feature>
<proteinExistence type="predicted"/>
<comment type="caution">
    <text evidence="3">The sequence shown here is derived from an EMBL/GenBank/DDBJ whole genome shotgun (WGS) entry which is preliminary data.</text>
</comment>
<protein>
    <submittedName>
        <fullName evidence="3">Uncharacterized protein</fullName>
    </submittedName>
</protein>
<keyword evidence="4" id="KW-1185">Reference proteome</keyword>
<dbReference type="EMBL" id="CATQJL010000326">
    <property type="protein sequence ID" value="CAJ0609959.1"/>
    <property type="molecule type" value="Genomic_DNA"/>
</dbReference>
<evidence type="ECO:0000313" key="4">
    <source>
        <dbReference type="Proteomes" id="UP001176961"/>
    </source>
</evidence>
<sequence>MPLNSSYENSSSLVQSSSSLLLHCQAEVAVERSKNNILLKRIETLERSLEKSTKHLRACEIYKIVTSMDGENALDTLLRDDGSLRTKQFINIQKRQLEEAKNIQRRLREELRAEREQLRASKKKESDLEKILKNMERELRDARAANTMQIPLRQRLRNPPTIHQTVENRETADIGNIIQQRRSIRRPLMERRNESGPRAHFVEKEEEN</sequence>
<gene>
    <name evidence="3" type="ORF">CYNAS_LOCUS21942</name>
</gene>
<evidence type="ECO:0000313" key="3">
    <source>
        <dbReference type="EMBL" id="CAJ0609959.1"/>
    </source>
</evidence>
<keyword evidence="1" id="KW-0175">Coiled coil</keyword>
<name>A0AA36HH33_CYLNA</name>
<feature type="region of interest" description="Disordered" evidence="2">
    <location>
        <begin position="186"/>
        <end position="208"/>
    </location>
</feature>
<feature type="coiled-coil region" evidence="1">
    <location>
        <begin position="90"/>
        <end position="145"/>
    </location>
</feature>
<reference evidence="3" key="1">
    <citation type="submission" date="2023-07" db="EMBL/GenBank/DDBJ databases">
        <authorList>
            <consortium name="CYATHOMIX"/>
        </authorList>
    </citation>
    <scope>NUCLEOTIDE SEQUENCE</scope>
    <source>
        <strain evidence="3">N/A</strain>
    </source>
</reference>
<accession>A0AA36HH33</accession>
<evidence type="ECO:0000256" key="1">
    <source>
        <dbReference type="SAM" id="Coils"/>
    </source>
</evidence>
<evidence type="ECO:0000256" key="2">
    <source>
        <dbReference type="SAM" id="MobiDB-lite"/>
    </source>
</evidence>
<organism evidence="3 4">
    <name type="scientific">Cylicocyclus nassatus</name>
    <name type="common">Nematode worm</name>
    <dbReference type="NCBI Taxonomy" id="53992"/>
    <lineage>
        <taxon>Eukaryota</taxon>
        <taxon>Metazoa</taxon>
        <taxon>Ecdysozoa</taxon>
        <taxon>Nematoda</taxon>
        <taxon>Chromadorea</taxon>
        <taxon>Rhabditida</taxon>
        <taxon>Rhabditina</taxon>
        <taxon>Rhabditomorpha</taxon>
        <taxon>Strongyloidea</taxon>
        <taxon>Strongylidae</taxon>
        <taxon>Cylicocyclus</taxon>
    </lineage>
</organism>
<dbReference type="Proteomes" id="UP001176961">
    <property type="component" value="Unassembled WGS sequence"/>
</dbReference>
<dbReference type="AlphaFoldDB" id="A0AA36HH33"/>